<dbReference type="Proteomes" id="UP000018731">
    <property type="component" value="Unassembled WGS sequence"/>
</dbReference>
<reference evidence="2 3" key="1">
    <citation type="journal article" date="2014" name="Genome Announc.">
        <title>Draft genome sequences of six enterohepatic helicobacter species isolated from humans and one from rhesus macaques.</title>
        <authorList>
            <person name="Shen Z."/>
            <person name="Sheh A."/>
            <person name="Young S.K."/>
            <person name="Abouelliel A."/>
            <person name="Ward D.V."/>
            <person name="Earl A.M."/>
            <person name="Fox J.G."/>
        </authorList>
    </citation>
    <scope>NUCLEOTIDE SEQUENCE [LARGE SCALE GENOMIC DNA]</scope>
    <source>
        <strain evidence="2 3">MIT 99-5501</strain>
    </source>
</reference>
<comment type="caution">
    <text evidence="2">The sequence shown here is derived from an EMBL/GenBank/DDBJ whole genome shotgun (WGS) entry which is preliminary data.</text>
</comment>
<keyword evidence="3" id="KW-1185">Reference proteome</keyword>
<evidence type="ECO:0000259" key="1">
    <source>
        <dbReference type="PROSITE" id="PS51918"/>
    </source>
</evidence>
<dbReference type="PANTHER" id="PTHR13932:SF5">
    <property type="entry name" value="RADICAL S-ADENOSYL METHIONINE DOMAIN-CONTAINING PROTEIN 1, MITOCHONDRIAL"/>
    <property type="match status" value="1"/>
</dbReference>
<name>V8C560_9HELI</name>
<evidence type="ECO:0000313" key="3">
    <source>
        <dbReference type="Proteomes" id="UP000018731"/>
    </source>
</evidence>
<dbReference type="GO" id="GO:0051539">
    <property type="term" value="F:4 iron, 4 sulfur cluster binding"/>
    <property type="evidence" value="ECO:0007669"/>
    <property type="project" value="TreeGrafter"/>
</dbReference>
<feature type="domain" description="Radical SAM core" evidence="1">
    <location>
        <begin position="54"/>
        <end position="282"/>
    </location>
</feature>
<dbReference type="AlphaFoldDB" id="V8C560"/>
<dbReference type="HOGENOM" id="CLU_027579_3_1_7"/>
<dbReference type="InterPro" id="IPR007197">
    <property type="entry name" value="rSAM"/>
</dbReference>
<dbReference type="SFLD" id="SFLDS00029">
    <property type="entry name" value="Radical_SAM"/>
    <property type="match status" value="1"/>
</dbReference>
<dbReference type="SFLD" id="SFLDG01065">
    <property type="entry name" value="anaerobic_coproporphyrinogen-I"/>
    <property type="match status" value="1"/>
</dbReference>
<dbReference type="PATRIC" id="fig|1357400.3.peg.2634"/>
<dbReference type="EMBL" id="AZJI01000010">
    <property type="protein sequence ID" value="ETD22217.1"/>
    <property type="molecule type" value="Genomic_DNA"/>
</dbReference>
<evidence type="ECO:0000313" key="2">
    <source>
        <dbReference type="EMBL" id="ETD22217.1"/>
    </source>
</evidence>
<dbReference type="NCBIfam" id="NF006385">
    <property type="entry name" value="PRK08629.1"/>
    <property type="match status" value="1"/>
</dbReference>
<sequence>MSNVAQNHLLRHSLFAKNPTKTLIQSLATRYASHSMQSALKRSFKVRLGQSEILPNGKPTMLYIHIPFCHTFCPYCSFHKYLYDENLAAAYFQALRAELHTIKDKGFDFDTLVVGGGTTLINESELLKTLELCKKLFSIKEISCESDPSHIERAQLERFRGLITRLSCGVQSFDDEILHKIGRYEKFGSSAILQEKLAKACGILPTLSIDLIFNFPNQTKEQLLRDIAIAKSIGAQQITTYPLMRSNLTKSKIESALGGAMQDNELEFYRIICAEFSDYKRNNAWGFSKVLDCEGNHSENLVGNHGENSEENRAKNCGESFCGGENSGQNQATQASTLNDEYVSANHQYLGAGSGAFSFIGGRLFVNAFNLKDYCESVAKKRNANIAYTDFARVDILRYLFLCEIFSGRLDIEEFNVSNECDLERDLRLEIAGLKACGAIRVERDFDKRRDKGDNSAGENLDFKRILRCTEFGHYVCVVLMKEFYAGMDLVRAVFRDEAKLGLASKEYLKERAKGEKTKEQILDIMRYAKEC</sequence>
<protein>
    <recommendedName>
        <fullName evidence="1">Radical SAM core domain-containing protein</fullName>
    </recommendedName>
</protein>
<dbReference type="InterPro" id="IPR023404">
    <property type="entry name" value="rSAM_horseshoe"/>
</dbReference>
<dbReference type="Pfam" id="PF04055">
    <property type="entry name" value="Radical_SAM"/>
    <property type="match status" value="1"/>
</dbReference>
<dbReference type="eggNOG" id="COG0635">
    <property type="taxonomic scope" value="Bacteria"/>
</dbReference>
<dbReference type="GO" id="GO:0003824">
    <property type="term" value="F:catalytic activity"/>
    <property type="evidence" value="ECO:0007669"/>
    <property type="project" value="InterPro"/>
</dbReference>
<dbReference type="SMART" id="SM00729">
    <property type="entry name" value="Elp3"/>
    <property type="match status" value="1"/>
</dbReference>
<gene>
    <name evidence="2" type="ORF">HMPREF2086_01948</name>
</gene>
<dbReference type="STRING" id="1357400.HMPREF2086_01948"/>
<dbReference type="Gene3D" id="3.80.30.20">
    <property type="entry name" value="tm_1862 like domain"/>
    <property type="match status" value="1"/>
</dbReference>
<accession>V8C560</accession>
<dbReference type="GO" id="GO:0005737">
    <property type="term" value="C:cytoplasm"/>
    <property type="evidence" value="ECO:0007669"/>
    <property type="project" value="TreeGrafter"/>
</dbReference>
<dbReference type="InterPro" id="IPR058240">
    <property type="entry name" value="rSAM_sf"/>
</dbReference>
<dbReference type="SUPFAM" id="SSF102114">
    <property type="entry name" value="Radical SAM enzymes"/>
    <property type="match status" value="2"/>
</dbReference>
<proteinExistence type="predicted"/>
<dbReference type="InterPro" id="IPR006638">
    <property type="entry name" value="Elp3/MiaA/NifB-like_rSAM"/>
</dbReference>
<dbReference type="InterPro" id="IPR034505">
    <property type="entry name" value="Coproporphyrinogen-III_oxidase"/>
</dbReference>
<organism evidence="2 3">
    <name type="scientific">Helicobacter macacae MIT 99-5501</name>
    <dbReference type="NCBI Taxonomy" id="1357400"/>
    <lineage>
        <taxon>Bacteria</taxon>
        <taxon>Pseudomonadati</taxon>
        <taxon>Campylobacterota</taxon>
        <taxon>Epsilonproteobacteria</taxon>
        <taxon>Campylobacterales</taxon>
        <taxon>Helicobacteraceae</taxon>
        <taxon>Helicobacter</taxon>
    </lineage>
</organism>
<dbReference type="PROSITE" id="PS51918">
    <property type="entry name" value="RADICAL_SAM"/>
    <property type="match status" value="1"/>
</dbReference>
<dbReference type="GO" id="GO:0006779">
    <property type="term" value="P:porphyrin-containing compound biosynthetic process"/>
    <property type="evidence" value="ECO:0007669"/>
    <property type="project" value="TreeGrafter"/>
</dbReference>
<dbReference type="PANTHER" id="PTHR13932">
    <property type="entry name" value="COPROPORPHYRINIGEN III OXIDASE"/>
    <property type="match status" value="1"/>
</dbReference>